<keyword evidence="2" id="KW-0813">Transport</keyword>
<evidence type="ECO:0000256" key="9">
    <source>
        <dbReference type="SAM" id="Phobius"/>
    </source>
</evidence>
<evidence type="ECO:0000256" key="5">
    <source>
        <dbReference type="ARBA" id="ARBA00022989"/>
    </source>
</evidence>
<evidence type="ECO:0000256" key="6">
    <source>
        <dbReference type="ARBA" id="ARBA00023034"/>
    </source>
</evidence>
<feature type="non-terminal residue" evidence="11">
    <location>
        <position position="1"/>
    </location>
</feature>
<keyword evidence="5 9" id="KW-1133">Transmembrane helix</keyword>
<evidence type="ECO:0000313" key="12">
    <source>
        <dbReference type="Proteomes" id="UP000193498"/>
    </source>
</evidence>
<dbReference type="Proteomes" id="UP000193498">
    <property type="component" value="Unassembled WGS sequence"/>
</dbReference>
<dbReference type="SUPFAM" id="SSF58038">
    <property type="entry name" value="SNARE fusion complex"/>
    <property type="match status" value="1"/>
</dbReference>
<dbReference type="AlphaFoldDB" id="A0A1Y1XSB8"/>
<keyword evidence="6" id="KW-0333">Golgi apparatus</keyword>
<dbReference type="Gene3D" id="1.20.5.110">
    <property type="match status" value="1"/>
</dbReference>
<sequence length="97" mass="11651">DHTQGELEKMNDQRIEGLSDRIHLLREITLNIGEEVRDQNNYLKDMGGDFERTGTYLKGTMRRFYAMAQTQSGRYMIYLILFALLVFTFMLFYVRWR</sequence>
<dbReference type="CDD" id="cd15853">
    <property type="entry name" value="SNARE_Bet1"/>
    <property type="match status" value="1"/>
</dbReference>
<gene>
    <name evidence="11" type="ORF">K493DRAFT_236032</name>
</gene>
<dbReference type="InParanoid" id="A0A1Y1XSB8"/>
<dbReference type="OrthoDB" id="261831at2759"/>
<dbReference type="GO" id="GO:0015031">
    <property type="term" value="P:protein transport"/>
    <property type="evidence" value="ECO:0007669"/>
    <property type="project" value="UniProtKB-KW"/>
</dbReference>
<keyword evidence="7 9" id="KW-0472">Membrane</keyword>
<dbReference type="FunCoup" id="A0A1Y1XSB8">
    <property type="interactions" value="369"/>
</dbReference>
<comment type="subcellular location">
    <subcellularLocation>
        <location evidence="8">Endomembrane system</location>
        <topology evidence="8">Single-pass type IV membrane protein</topology>
    </subcellularLocation>
    <subcellularLocation>
        <location evidence="1">Golgi apparatus membrane</location>
    </subcellularLocation>
</comment>
<evidence type="ECO:0000256" key="1">
    <source>
        <dbReference type="ARBA" id="ARBA00004394"/>
    </source>
</evidence>
<evidence type="ECO:0000259" key="10">
    <source>
        <dbReference type="PROSITE" id="PS50192"/>
    </source>
</evidence>
<dbReference type="PANTHER" id="PTHR12791">
    <property type="entry name" value="GOLGI SNARE BET1-RELATED"/>
    <property type="match status" value="1"/>
</dbReference>
<evidence type="ECO:0000256" key="3">
    <source>
        <dbReference type="ARBA" id="ARBA00022692"/>
    </source>
</evidence>
<reference evidence="11 12" key="1">
    <citation type="submission" date="2016-07" db="EMBL/GenBank/DDBJ databases">
        <title>Pervasive Adenine N6-methylation of Active Genes in Fungi.</title>
        <authorList>
            <consortium name="DOE Joint Genome Institute"/>
            <person name="Mondo S.J."/>
            <person name="Dannebaum R.O."/>
            <person name="Kuo R.C."/>
            <person name="Labutti K."/>
            <person name="Haridas S."/>
            <person name="Kuo A."/>
            <person name="Salamov A."/>
            <person name="Ahrendt S.R."/>
            <person name="Lipzen A."/>
            <person name="Sullivan W."/>
            <person name="Andreopoulos W.B."/>
            <person name="Clum A."/>
            <person name="Lindquist E."/>
            <person name="Daum C."/>
            <person name="Ramamoorthy G.K."/>
            <person name="Gryganskyi A."/>
            <person name="Culley D."/>
            <person name="Magnuson J.K."/>
            <person name="James T.Y."/>
            <person name="O'Malley M.A."/>
            <person name="Stajich J.E."/>
            <person name="Spatafora J.W."/>
            <person name="Visel A."/>
            <person name="Grigoriev I.V."/>
        </authorList>
    </citation>
    <scope>NUCLEOTIDE SEQUENCE [LARGE SCALE GENOMIC DNA]</scope>
    <source>
        <strain evidence="11 12">CBS 931.73</strain>
    </source>
</reference>
<evidence type="ECO:0000256" key="7">
    <source>
        <dbReference type="ARBA" id="ARBA00023136"/>
    </source>
</evidence>
<proteinExistence type="predicted"/>
<organism evidence="11 12">
    <name type="scientific">Basidiobolus meristosporus CBS 931.73</name>
    <dbReference type="NCBI Taxonomy" id="1314790"/>
    <lineage>
        <taxon>Eukaryota</taxon>
        <taxon>Fungi</taxon>
        <taxon>Fungi incertae sedis</taxon>
        <taxon>Zoopagomycota</taxon>
        <taxon>Entomophthoromycotina</taxon>
        <taxon>Basidiobolomycetes</taxon>
        <taxon>Basidiobolales</taxon>
        <taxon>Basidiobolaceae</taxon>
        <taxon>Basidiobolus</taxon>
    </lineage>
</organism>
<dbReference type="STRING" id="1314790.A0A1Y1XSB8"/>
<dbReference type="InterPro" id="IPR000727">
    <property type="entry name" value="T_SNARE_dom"/>
</dbReference>
<feature type="domain" description="T-SNARE coiled-coil homology" evidence="10">
    <location>
        <begin position="5"/>
        <end position="67"/>
    </location>
</feature>
<evidence type="ECO:0000256" key="2">
    <source>
        <dbReference type="ARBA" id="ARBA00022448"/>
    </source>
</evidence>
<evidence type="ECO:0000313" key="11">
    <source>
        <dbReference type="EMBL" id="ORX88630.1"/>
    </source>
</evidence>
<dbReference type="GO" id="GO:0000139">
    <property type="term" value="C:Golgi membrane"/>
    <property type="evidence" value="ECO:0007669"/>
    <property type="project" value="UniProtKB-SubCell"/>
</dbReference>
<accession>A0A1Y1XSB8</accession>
<name>A0A1Y1XSB8_9FUNG</name>
<dbReference type="PROSITE" id="PS50192">
    <property type="entry name" value="T_SNARE"/>
    <property type="match status" value="1"/>
</dbReference>
<evidence type="ECO:0000256" key="8">
    <source>
        <dbReference type="ARBA" id="ARBA00046280"/>
    </source>
</evidence>
<keyword evidence="3 9" id="KW-0812">Transmembrane</keyword>
<evidence type="ECO:0000256" key="4">
    <source>
        <dbReference type="ARBA" id="ARBA00022927"/>
    </source>
</evidence>
<comment type="caution">
    <text evidence="11">The sequence shown here is derived from an EMBL/GenBank/DDBJ whole genome shotgun (WGS) entry which is preliminary data.</text>
</comment>
<keyword evidence="4" id="KW-0653">Protein transport</keyword>
<protein>
    <recommendedName>
        <fullName evidence="10">t-SNARE coiled-coil homology domain-containing protein</fullName>
    </recommendedName>
</protein>
<feature type="transmembrane region" description="Helical" evidence="9">
    <location>
        <begin position="75"/>
        <end position="94"/>
    </location>
</feature>
<keyword evidence="12" id="KW-1185">Reference proteome</keyword>
<dbReference type="InterPro" id="IPR039899">
    <property type="entry name" value="BET1_SNARE"/>
</dbReference>
<dbReference type="EMBL" id="MCFE01000514">
    <property type="protein sequence ID" value="ORX88630.1"/>
    <property type="molecule type" value="Genomic_DNA"/>
</dbReference>